<comment type="caution">
    <text evidence="1">The sequence shown here is derived from an EMBL/GenBank/DDBJ whole genome shotgun (WGS) entry which is preliminary data.</text>
</comment>
<dbReference type="SUPFAM" id="SSF52047">
    <property type="entry name" value="RNI-like"/>
    <property type="match status" value="1"/>
</dbReference>
<dbReference type="Gene3D" id="1.20.1280.50">
    <property type="match status" value="1"/>
</dbReference>
<gene>
    <name evidence="1" type="ORF">FF38_12257</name>
</gene>
<dbReference type="Proteomes" id="UP000037069">
    <property type="component" value="Unassembled WGS sequence"/>
</dbReference>
<dbReference type="OrthoDB" id="550575at2759"/>
<keyword evidence="2" id="KW-1185">Reference proteome</keyword>
<dbReference type="OMA" id="KWRTSRA"/>
<name>A0A0L0CUB2_LUCCU</name>
<dbReference type="Gene3D" id="3.80.10.10">
    <property type="entry name" value="Ribonuclease Inhibitor"/>
    <property type="match status" value="1"/>
</dbReference>
<protein>
    <recommendedName>
        <fullName evidence="3">F-box domain-containing protein</fullName>
    </recommendedName>
</protein>
<proteinExistence type="predicted"/>
<organism evidence="1 2">
    <name type="scientific">Lucilia cuprina</name>
    <name type="common">Green bottle fly</name>
    <name type="synonym">Australian sheep blowfly</name>
    <dbReference type="NCBI Taxonomy" id="7375"/>
    <lineage>
        <taxon>Eukaryota</taxon>
        <taxon>Metazoa</taxon>
        <taxon>Ecdysozoa</taxon>
        <taxon>Arthropoda</taxon>
        <taxon>Hexapoda</taxon>
        <taxon>Insecta</taxon>
        <taxon>Pterygota</taxon>
        <taxon>Neoptera</taxon>
        <taxon>Endopterygota</taxon>
        <taxon>Diptera</taxon>
        <taxon>Brachycera</taxon>
        <taxon>Muscomorpha</taxon>
        <taxon>Oestroidea</taxon>
        <taxon>Calliphoridae</taxon>
        <taxon>Luciliinae</taxon>
        <taxon>Lucilia</taxon>
    </lineage>
</organism>
<dbReference type="EMBL" id="JRES01000005">
    <property type="protein sequence ID" value="KNC34949.1"/>
    <property type="molecule type" value="Genomic_DNA"/>
</dbReference>
<evidence type="ECO:0008006" key="3">
    <source>
        <dbReference type="Google" id="ProtNLM"/>
    </source>
</evidence>
<accession>A0A0L0CUB2</accession>
<dbReference type="InterPro" id="IPR032675">
    <property type="entry name" value="LRR_dom_sf"/>
</dbReference>
<reference evidence="1 2" key="1">
    <citation type="journal article" date="2015" name="Nat. Commun.">
        <title>Lucilia cuprina genome unlocks parasitic fly biology to underpin future interventions.</title>
        <authorList>
            <person name="Anstead C.A."/>
            <person name="Korhonen P.K."/>
            <person name="Young N.D."/>
            <person name="Hall R.S."/>
            <person name="Jex A.R."/>
            <person name="Murali S.C."/>
            <person name="Hughes D.S."/>
            <person name="Lee S.F."/>
            <person name="Perry T."/>
            <person name="Stroehlein A.J."/>
            <person name="Ansell B.R."/>
            <person name="Breugelmans B."/>
            <person name="Hofmann A."/>
            <person name="Qu J."/>
            <person name="Dugan S."/>
            <person name="Lee S.L."/>
            <person name="Chao H."/>
            <person name="Dinh H."/>
            <person name="Han Y."/>
            <person name="Doddapaneni H.V."/>
            <person name="Worley K.C."/>
            <person name="Muzny D.M."/>
            <person name="Ioannidis P."/>
            <person name="Waterhouse R.M."/>
            <person name="Zdobnov E.M."/>
            <person name="James P.J."/>
            <person name="Bagnall N.H."/>
            <person name="Kotze A.C."/>
            <person name="Gibbs R.A."/>
            <person name="Richards S."/>
            <person name="Batterham P."/>
            <person name="Gasser R.B."/>
        </authorList>
    </citation>
    <scope>NUCLEOTIDE SEQUENCE [LARGE SCALE GENOMIC DNA]</scope>
    <source>
        <strain evidence="1 2">LS</strain>
        <tissue evidence="1">Full body</tissue>
    </source>
</reference>
<evidence type="ECO:0000313" key="2">
    <source>
        <dbReference type="Proteomes" id="UP000037069"/>
    </source>
</evidence>
<sequence>MMEELHNKEDNTISNNSANITDLNDDCLECIFERIHDLPNQIQIAKSCRRFRNIIVDLWKRQPEYKILAFNELPTVLPNYEDFEYFLKAMKCEFHTLRIIDECLNVFLKEMEECGIDCFTAIERCEFQDDIMDCYPQDEDMELLTKLVPNLKYLHITVPITGHYLTNLKYLEELHLYDEQTKVYEMKEKYLKDILLNLKYLKVLDMRTFEVSHLQLMPEISECLNLQELKLNLNSLKPVLEQVLKLPRLKHLQVLLDQDIDISRLQNIDTFDYKIYETKEYYHILREKGSLLQGLAIDFHFLPVSDTWLTDFHYLNPSNLKLLALCNYDFKSHEECLCCPFNRLEILCLRHAQNLEAVMILDILHLCPKLKHLDISYCLNLDASLLDSLAKYLQKEKRSNALCVYYRMSGLEDEIEKNFAFWTSQKYLQLRNDFPPGSDVGLSYVQRGFAFYF</sequence>
<dbReference type="AlphaFoldDB" id="A0A0L0CUB2"/>
<evidence type="ECO:0000313" key="1">
    <source>
        <dbReference type="EMBL" id="KNC34949.1"/>
    </source>
</evidence>